<dbReference type="Proteomes" id="UP000617544">
    <property type="component" value="Unassembled WGS sequence"/>
</dbReference>
<evidence type="ECO:0000256" key="1">
    <source>
        <dbReference type="ARBA" id="ARBA00023172"/>
    </source>
</evidence>
<dbReference type="RefSeq" id="WP_010885922.1">
    <property type="nucleotide sequence ID" value="NZ_DUJN01000007.1"/>
</dbReference>
<dbReference type="InterPro" id="IPR013762">
    <property type="entry name" value="Integrase-like_cat_sf"/>
</dbReference>
<comment type="caution">
    <text evidence="3">The sequence shown here is derived from an EMBL/GenBank/DDBJ whole genome shotgun (WGS) entry which is preliminary data.</text>
</comment>
<reference evidence="3" key="1">
    <citation type="journal article" date="2020" name="bioRxiv">
        <title>A rank-normalized archaeal taxonomy based on genome phylogeny resolves widespread incomplete and uneven classifications.</title>
        <authorList>
            <person name="Rinke C."/>
            <person name="Chuvochina M."/>
            <person name="Mussig A.J."/>
            <person name="Chaumeil P.-A."/>
            <person name="Waite D.W."/>
            <person name="Whitman W.B."/>
            <person name="Parks D.H."/>
            <person name="Hugenholtz P."/>
        </authorList>
    </citation>
    <scope>NUCLEOTIDE SEQUENCE</scope>
    <source>
        <strain evidence="3">UBA8834</strain>
    </source>
</reference>
<dbReference type="GO" id="GO:0003677">
    <property type="term" value="F:DNA binding"/>
    <property type="evidence" value="ECO:0007669"/>
    <property type="project" value="InterPro"/>
</dbReference>
<proteinExistence type="predicted"/>
<organism evidence="3 4">
    <name type="scientific">Pyrococcus horikoshii</name>
    <dbReference type="NCBI Taxonomy" id="53953"/>
    <lineage>
        <taxon>Archaea</taxon>
        <taxon>Methanobacteriati</taxon>
        <taxon>Methanobacteriota</taxon>
        <taxon>Thermococci</taxon>
        <taxon>Thermococcales</taxon>
        <taxon>Thermococcaceae</taxon>
        <taxon>Pyrococcus</taxon>
    </lineage>
</organism>
<evidence type="ECO:0000313" key="3">
    <source>
        <dbReference type="EMBL" id="HII61764.1"/>
    </source>
</evidence>
<feature type="domain" description="Integrase SSV1 C-terminal" evidence="2">
    <location>
        <begin position="156"/>
        <end position="315"/>
    </location>
</feature>
<dbReference type="InterPro" id="IPR011010">
    <property type="entry name" value="DNA_brk_join_enz"/>
</dbReference>
<dbReference type="AlphaFoldDB" id="A0A832T0X8"/>
<sequence>MPNGYMVSLNEKFYSINFELPKSNFLTISDYHIYSSRIYDNNGLGFFNISRTGIIERIVYKEIRGGFERWIKSKVSAKVAKDYLSYLDRYIGDRVIRNSSDVAEIMFNIKRGKDKFAKAFRNLINYCVEFGIISEEFANRLRRTVKFDYSIGVDLYVPSDEEVREWIERIDREDAKLATLLIAFSGLRIKEAVRILQNFDEKRLKLEKINGVEIAYYELGWARKTKMANYAFMPGWLGRRFRKMDTTYYRIQAYAVKRGVKLKYLRKWLINKLVEFGVPESVVKFIIGHSQGHNIMGIHYLDLLKQAKRYYGKVLHSLEEALRIREVIRKGDFNG</sequence>
<dbReference type="Gene3D" id="1.10.443.10">
    <property type="entry name" value="Intergrase catalytic core"/>
    <property type="match status" value="1"/>
</dbReference>
<name>A0A832T0X8_PYRHR</name>
<dbReference type="GO" id="GO:0006310">
    <property type="term" value="P:DNA recombination"/>
    <property type="evidence" value="ECO:0007669"/>
    <property type="project" value="UniProtKB-KW"/>
</dbReference>
<dbReference type="GeneID" id="1442704"/>
<dbReference type="Pfam" id="PF16795">
    <property type="entry name" value="Phage_integr_3"/>
    <property type="match status" value="1"/>
</dbReference>
<dbReference type="EMBL" id="DUJN01000007">
    <property type="protein sequence ID" value="HII61764.1"/>
    <property type="molecule type" value="Genomic_DNA"/>
</dbReference>
<accession>A0A832T0X8</accession>
<dbReference type="GO" id="GO:0015074">
    <property type="term" value="P:DNA integration"/>
    <property type="evidence" value="ECO:0007669"/>
    <property type="project" value="InterPro"/>
</dbReference>
<evidence type="ECO:0000313" key="4">
    <source>
        <dbReference type="Proteomes" id="UP000617544"/>
    </source>
</evidence>
<dbReference type="InterPro" id="IPR031857">
    <property type="entry name" value="Integrase_SSV1_C"/>
</dbReference>
<protein>
    <recommendedName>
        <fullName evidence="2">Integrase SSV1 C-terminal domain-containing protein</fullName>
    </recommendedName>
</protein>
<dbReference type="OMA" id="SMHYLAK"/>
<dbReference type="SUPFAM" id="SSF56349">
    <property type="entry name" value="DNA breaking-rejoining enzymes"/>
    <property type="match status" value="1"/>
</dbReference>
<gene>
    <name evidence="3" type="ORF">HA331_08525</name>
</gene>
<evidence type="ECO:0000259" key="2">
    <source>
        <dbReference type="Pfam" id="PF16795"/>
    </source>
</evidence>
<keyword evidence="1" id="KW-0233">DNA recombination</keyword>